<protein>
    <recommendedName>
        <fullName evidence="7">Tumor protein D52</fullName>
    </recommendedName>
</protein>
<dbReference type="InterPro" id="IPR007327">
    <property type="entry name" value="TPD52"/>
</dbReference>
<dbReference type="PANTHER" id="PTHR19307">
    <property type="entry name" value="TUMOR PROTEIN D52"/>
    <property type="match status" value="1"/>
</dbReference>
<feature type="compositionally biased region" description="Polar residues" evidence="4">
    <location>
        <begin position="183"/>
        <end position="195"/>
    </location>
</feature>
<feature type="compositionally biased region" description="Basic and acidic residues" evidence="4">
    <location>
        <begin position="212"/>
        <end position="226"/>
    </location>
</feature>
<reference evidence="5" key="1">
    <citation type="submission" date="2021-01" db="EMBL/GenBank/DDBJ databases">
        <authorList>
            <person name="Zahm M."/>
            <person name="Roques C."/>
            <person name="Cabau C."/>
            <person name="Klopp C."/>
            <person name="Donnadieu C."/>
            <person name="Jouanno E."/>
            <person name="Lampietro C."/>
            <person name="Louis A."/>
            <person name="Herpin A."/>
            <person name="Echchiki A."/>
            <person name="Berthelot C."/>
            <person name="Parey E."/>
            <person name="Roest-Crollius H."/>
            <person name="Braasch I."/>
            <person name="Postlethwait J."/>
            <person name="Bobe J."/>
            <person name="Montfort J."/>
            <person name="Bouchez O."/>
            <person name="Begum T."/>
            <person name="Mejri S."/>
            <person name="Adams A."/>
            <person name="Chen W.-J."/>
            <person name="Guiguen Y."/>
        </authorList>
    </citation>
    <scope>NUCLEOTIDE SEQUENCE</scope>
    <source>
        <strain evidence="5">YG-15Mar2019-1</strain>
        <tissue evidence="5">Brain</tissue>
    </source>
</reference>
<dbReference type="EMBL" id="JAFDVH010000010">
    <property type="protein sequence ID" value="KAG7469753.1"/>
    <property type="molecule type" value="Genomic_DNA"/>
</dbReference>
<comment type="similarity">
    <text evidence="1">Belongs to the TPD52 family.</text>
</comment>
<proteinExistence type="inferred from homology"/>
<evidence type="ECO:0000256" key="1">
    <source>
        <dbReference type="ARBA" id="ARBA00005702"/>
    </source>
</evidence>
<dbReference type="GO" id="GO:0030183">
    <property type="term" value="P:B cell differentiation"/>
    <property type="evidence" value="ECO:0007669"/>
    <property type="project" value="TreeGrafter"/>
</dbReference>
<evidence type="ECO:0000313" key="5">
    <source>
        <dbReference type="EMBL" id="KAG7469753.1"/>
    </source>
</evidence>
<evidence type="ECO:0000256" key="4">
    <source>
        <dbReference type="SAM" id="MobiDB-lite"/>
    </source>
</evidence>
<name>A0A9D3PXX6_MEGAT</name>
<dbReference type="AlphaFoldDB" id="A0A9D3PXX6"/>
<accession>A0A9D3PXX6</accession>
<feature type="region of interest" description="Disordered" evidence="4">
    <location>
        <begin position="151"/>
        <end position="226"/>
    </location>
</feature>
<sequence>RQGVRTNTKTVKKKLSLKLTSLNGKCAVEIRVLNVRMEEDYQATPKQESILEGTEDPVPSASTSFTALTEEEQEELRKELAKVEDEVRTLSQVLSLKEKRLGEIKKKLGITPFSELKQSLTRSWQQVTTSTAYRRTSETLTQVGQRATAALSTAGSTMSRRLEEVRNSPTFKSFGEGVETLKTKMSPQTSDQTVSRDLGEGLSPAESASPTEVKHQDASEESEELH</sequence>
<evidence type="ECO:0000313" key="6">
    <source>
        <dbReference type="Proteomes" id="UP001046870"/>
    </source>
</evidence>
<dbReference type="Pfam" id="PF04201">
    <property type="entry name" value="TPD52"/>
    <property type="match status" value="1"/>
</dbReference>
<dbReference type="OrthoDB" id="10000687at2759"/>
<dbReference type="PANTHER" id="PTHR19307:SF12">
    <property type="entry name" value="TUMOR PROTEIN D52"/>
    <property type="match status" value="1"/>
</dbReference>
<organism evidence="5 6">
    <name type="scientific">Megalops atlanticus</name>
    <name type="common">Tarpon</name>
    <name type="synonym">Clupea gigantea</name>
    <dbReference type="NCBI Taxonomy" id="7932"/>
    <lineage>
        <taxon>Eukaryota</taxon>
        <taxon>Metazoa</taxon>
        <taxon>Chordata</taxon>
        <taxon>Craniata</taxon>
        <taxon>Vertebrata</taxon>
        <taxon>Euteleostomi</taxon>
        <taxon>Actinopterygii</taxon>
        <taxon>Neopterygii</taxon>
        <taxon>Teleostei</taxon>
        <taxon>Elopiformes</taxon>
        <taxon>Megalopidae</taxon>
        <taxon>Megalops</taxon>
    </lineage>
</organism>
<feature type="non-terminal residue" evidence="5">
    <location>
        <position position="1"/>
    </location>
</feature>
<evidence type="ECO:0000256" key="3">
    <source>
        <dbReference type="SAM" id="Coils"/>
    </source>
</evidence>
<evidence type="ECO:0008006" key="7">
    <source>
        <dbReference type="Google" id="ProtNLM"/>
    </source>
</evidence>
<feature type="coiled-coil region" evidence="3">
    <location>
        <begin position="66"/>
        <end position="100"/>
    </location>
</feature>
<dbReference type="Proteomes" id="UP001046870">
    <property type="component" value="Chromosome 10"/>
</dbReference>
<comment type="caution">
    <text evidence="5">The sequence shown here is derived from an EMBL/GenBank/DDBJ whole genome shotgun (WGS) entry which is preliminary data.</text>
</comment>
<keyword evidence="6" id="KW-1185">Reference proteome</keyword>
<evidence type="ECO:0000256" key="2">
    <source>
        <dbReference type="ARBA" id="ARBA00023054"/>
    </source>
</evidence>
<dbReference type="GO" id="GO:0005737">
    <property type="term" value="C:cytoplasm"/>
    <property type="evidence" value="ECO:0007669"/>
    <property type="project" value="TreeGrafter"/>
</dbReference>
<keyword evidence="2 3" id="KW-0175">Coiled coil</keyword>
<gene>
    <name evidence="5" type="ORF">MATL_G00132190</name>
</gene>